<comment type="caution">
    <text evidence="1">The sequence shown here is derived from an EMBL/GenBank/DDBJ whole genome shotgun (WGS) entry which is preliminary data.</text>
</comment>
<dbReference type="EMBL" id="LZKJ01000116">
    <property type="protein sequence ID" value="OBI46005.1"/>
    <property type="molecule type" value="Genomic_DNA"/>
</dbReference>
<dbReference type="Proteomes" id="UP000093592">
    <property type="component" value="Unassembled WGS sequence"/>
</dbReference>
<sequence length="320" mass="33579">MIGQRYRDFVDELARYIAQTGDERCTGIAERLDAPVRVAVGGRGGVGRRTVARALARAGIVVTPSPDDADLQVYVLAEVVKPEDRDAVGAARQPVLAVLNKADVVAGPTAALGVPVEPMVAMLAVAVLDGLLDDTLWAALRMLADRPADVSSPDSFLTADHPLPAQLRRRLLDTLDLVGIIQAAAALARGASTASIEAELRRLSRLDAVVAAITAAGAGVRYQRLLDAVADLEAMAVTDSSVAAFLARDQTVIARMAAATDVVEAAGLHVDRCDSPAALLRRALHWQRYGRGPVTSVHRACGADIAKGSLRLWSQAGGPP</sequence>
<accession>A0A1A2Z6V5</accession>
<reference evidence="2" key="1">
    <citation type="submission" date="2016-06" db="EMBL/GenBank/DDBJ databases">
        <authorList>
            <person name="Sutton G."/>
            <person name="Brinkac L."/>
            <person name="Sanka R."/>
            <person name="Adams M."/>
            <person name="Lau E."/>
            <person name="Sam S."/>
            <person name="Sreng N."/>
            <person name="Him V."/>
            <person name="Kerleguer A."/>
            <person name="Cheng S."/>
        </authorList>
    </citation>
    <scope>NUCLEOTIDE SEQUENCE [LARGE SCALE GENOMIC DNA]</scope>
    <source>
        <strain evidence="2">E861</strain>
    </source>
</reference>
<name>A0A1A2Z6V5_9MYCO</name>
<protein>
    <submittedName>
        <fullName evidence="1">Uncharacterized protein</fullName>
    </submittedName>
</protein>
<evidence type="ECO:0000313" key="1">
    <source>
        <dbReference type="EMBL" id="OBI46005.1"/>
    </source>
</evidence>
<dbReference type="OrthoDB" id="4641839at2"/>
<proteinExistence type="predicted"/>
<gene>
    <name evidence="1" type="ORF">A5707_22870</name>
</gene>
<organism evidence="1 2">
    <name type="scientific">Mycobacterium kyorinense</name>
    <dbReference type="NCBI Taxonomy" id="487514"/>
    <lineage>
        <taxon>Bacteria</taxon>
        <taxon>Bacillati</taxon>
        <taxon>Actinomycetota</taxon>
        <taxon>Actinomycetes</taxon>
        <taxon>Mycobacteriales</taxon>
        <taxon>Mycobacteriaceae</taxon>
        <taxon>Mycobacterium</taxon>
    </lineage>
</organism>
<dbReference type="AlphaFoldDB" id="A0A1A2Z6V5"/>
<dbReference type="RefSeq" id="WP_065014824.1">
    <property type="nucleotide sequence ID" value="NZ_LZKJ01000116.1"/>
</dbReference>
<evidence type="ECO:0000313" key="2">
    <source>
        <dbReference type="Proteomes" id="UP000093592"/>
    </source>
</evidence>